<sequence length="275" mass="30001">MVPLLSRPLAAPHNSRVPWPGAVPVRSALAASVLVLLLALAGTPPAHAASTPPSGIAAQAGPQQEARIGPRPDWVDLAPIPEPDPELELQVSDGVYILMIDDQKRWDGAEETVHRRRVRQVIDRSGLEAASTIQMDFDPSRETLTLNSVRIRRNGVWRDVTQDTRLEILRQEDQLGNGILAGQLTLLAILPNVQVDDTIDYEMTVVDSRPLFRGAYASSAGFSTDFPIGFLRSRVSIPAGRQAVIRLHGRTDQQPETVTADGYTITRAEIGGKVY</sequence>
<dbReference type="Gene3D" id="2.60.40.3140">
    <property type="match status" value="1"/>
</dbReference>
<evidence type="ECO:0000256" key="2">
    <source>
        <dbReference type="SAM" id="SignalP"/>
    </source>
</evidence>
<dbReference type="RefSeq" id="WP_161708070.1">
    <property type="nucleotide sequence ID" value="NZ_JAABLQ010000001.1"/>
</dbReference>
<keyword evidence="5" id="KW-1185">Reference proteome</keyword>
<reference evidence="5" key="1">
    <citation type="submission" date="2020-01" db="EMBL/GenBank/DDBJ databases">
        <authorList>
            <person name="Fang Y."/>
            <person name="Sun R."/>
            <person name="Nie L."/>
            <person name="He J."/>
            <person name="Hao L."/>
            <person name="Wang L."/>
            <person name="Su S."/>
            <person name="Lv E."/>
            <person name="Zhang Z."/>
            <person name="Xie R."/>
            <person name="Liu H."/>
        </authorList>
    </citation>
    <scope>NUCLEOTIDE SEQUENCE [LARGE SCALE GENOMIC DNA]</scope>
    <source>
        <strain evidence="5">XCT-53</strain>
    </source>
</reference>
<feature type="signal peptide" evidence="2">
    <location>
        <begin position="1"/>
        <end position="48"/>
    </location>
</feature>
<evidence type="ECO:0000313" key="5">
    <source>
        <dbReference type="Proteomes" id="UP000586722"/>
    </source>
</evidence>
<evidence type="ECO:0000259" key="3">
    <source>
        <dbReference type="Pfam" id="PF12969"/>
    </source>
</evidence>
<feature type="domain" description="DUF3857" evidence="3">
    <location>
        <begin position="111"/>
        <end position="269"/>
    </location>
</feature>
<dbReference type="Pfam" id="PF12969">
    <property type="entry name" value="DUF3857"/>
    <property type="match status" value="1"/>
</dbReference>
<keyword evidence="2" id="KW-0732">Signal</keyword>
<evidence type="ECO:0000256" key="1">
    <source>
        <dbReference type="SAM" id="MobiDB-lite"/>
    </source>
</evidence>
<dbReference type="AlphaFoldDB" id="A0A7X5F0U9"/>
<feature type="chain" id="PRO_5031156223" evidence="2">
    <location>
        <begin position="49"/>
        <end position="275"/>
    </location>
</feature>
<gene>
    <name evidence="4" type="ORF">GWI72_05430</name>
</gene>
<proteinExistence type="predicted"/>
<protein>
    <submittedName>
        <fullName evidence="4">DUF3857 domain-containing protein</fullName>
    </submittedName>
</protein>
<dbReference type="Proteomes" id="UP000586722">
    <property type="component" value="Unassembled WGS sequence"/>
</dbReference>
<comment type="caution">
    <text evidence="4">The sequence shown here is derived from an EMBL/GenBank/DDBJ whole genome shotgun (WGS) entry which is preliminary data.</text>
</comment>
<dbReference type="EMBL" id="JAABLQ010000001">
    <property type="protein sequence ID" value="NBN77707.1"/>
    <property type="molecule type" value="Genomic_DNA"/>
</dbReference>
<organism evidence="4 5">
    <name type="scientific">Pannonibacter tanglangensis</name>
    <dbReference type="NCBI Taxonomy" id="2750084"/>
    <lineage>
        <taxon>Bacteria</taxon>
        <taxon>Pseudomonadati</taxon>
        <taxon>Pseudomonadota</taxon>
        <taxon>Alphaproteobacteria</taxon>
        <taxon>Hyphomicrobiales</taxon>
        <taxon>Stappiaceae</taxon>
        <taxon>Pannonibacter</taxon>
    </lineage>
</organism>
<name>A0A7X5F0U9_9HYPH</name>
<dbReference type="InterPro" id="IPR024618">
    <property type="entry name" value="DUF3857"/>
</dbReference>
<accession>A0A7X5F0U9</accession>
<evidence type="ECO:0000313" key="4">
    <source>
        <dbReference type="EMBL" id="NBN77707.1"/>
    </source>
</evidence>
<feature type="region of interest" description="Disordered" evidence="1">
    <location>
        <begin position="47"/>
        <end position="71"/>
    </location>
</feature>